<feature type="transmembrane region" description="Helical" evidence="2">
    <location>
        <begin position="101"/>
        <end position="121"/>
    </location>
</feature>
<dbReference type="PANTHER" id="PTHR38794:SF1">
    <property type="entry name" value="INTEGRAL MEMBRANE PROTEIN"/>
    <property type="match status" value="1"/>
</dbReference>
<dbReference type="PANTHER" id="PTHR38794">
    <property type="entry name" value="INTEGRAL MEMBRANE PROTEIN"/>
    <property type="match status" value="1"/>
</dbReference>
<sequence length="486" mass="53667">MSKVLADAPLGRDFISAYSRSIVINIVSWVLFAFVISTLVARFAAKLSRRTTRRLLAIDEVLLVSAALFSFGQTIAISIQWKDSKSERHLQSLYDDALYQKSAYVSSVLFIANMGCAKIYLSLVVRKLFAGRFFEYTSVILAVFTAGWTLSGVLVAAFQCRMPVPWNVLDNECIDVAAFGNYLALTNVATEVLLVLVPIALRTQDNSVIGSRIYVSAIFCSRLSIAAPAGVQLYLVNASASSPSIADSWAISLCMQIAQTLSVISACLPGLNPLVAKDMDDASSTRTESDGCGSRWDANKFGYLSNSHVSQRSVDLRDTLEPGMPPYCHPIDTHSLVRASASCDSYNFPRIPSNIALPLSTPEPPINVFNRLIRSSSSLDLDPLGTPRNLEELGCLPAPDWEDEEVERDAKSERVSPERRPTSEYIFQRSKVISVLEERSLFEIGREWNGFVPPLPTPRILKDPPRAERIDIHQQIHAQSLLAVKF</sequence>
<reference evidence="4" key="1">
    <citation type="journal article" date="2020" name="Stud. Mycol.">
        <title>101 Dothideomycetes genomes: a test case for predicting lifestyles and emergence of pathogens.</title>
        <authorList>
            <person name="Haridas S."/>
            <person name="Albert R."/>
            <person name="Binder M."/>
            <person name="Bloem J."/>
            <person name="Labutti K."/>
            <person name="Salamov A."/>
            <person name="Andreopoulos B."/>
            <person name="Baker S."/>
            <person name="Barry K."/>
            <person name="Bills G."/>
            <person name="Bluhm B."/>
            <person name="Cannon C."/>
            <person name="Castanera R."/>
            <person name="Culley D."/>
            <person name="Daum C."/>
            <person name="Ezra D."/>
            <person name="Gonzalez J."/>
            <person name="Henrissat B."/>
            <person name="Kuo A."/>
            <person name="Liang C."/>
            <person name="Lipzen A."/>
            <person name="Lutzoni F."/>
            <person name="Magnuson J."/>
            <person name="Mondo S."/>
            <person name="Nolan M."/>
            <person name="Ohm R."/>
            <person name="Pangilinan J."/>
            <person name="Park H.-J."/>
            <person name="Ramirez L."/>
            <person name="Alfaro M."/>
            <person name="Sun H."/>
            <person name="Tritt A."/>
            <person name="Yoshinaga Y."/>
            <person name="Zwiers L.-H."/>
            <person name="Turgeon B."/>
            <person name="Goodwin S."/>
            <person name="Spatafora J."/>
            <person name="Crous P."/>
            <person name="Grigoriev I."/>
        </authorList>
    </citation>
    <scope>NUCLEOTIDE SEQUENCE</scope>
    <source>
        <strain evidence="4">CBS 183.55</strain>
    </source>
</reference>
<feature type="transmembrane region" description="Helical" evidence="2">
    <location>
        <begin position="213"/>
        <end position="235"/>
    </location>
</feature>
<dbReference type="Proteomes" id="UP000800082">
    <property type="component" value="Unassembled WGS sequence"/>
</dbReference>
<dbReference type="OrthoDB" id="3918601at2759"/>
<dbReference type="Pfam" id="PF20684">
    <property type="entry name" value="Fung_rhodopsin"/>
    <property type="match status" value="1"/>
</dbReference>
<proteinExistence type="predicted"/>
<evidence type="ECO:0000256" key="1">
    <source>
        <dbReference type="SAM" id="MobiDB-lite"/>
    </source>
</evidence>
<dbReference type="GeneID" id="54346366"/>
<organism evidence="4 5">
    <name type="scientific">Didymella exigua CBS 183.55</name>
    <dbReference type="NCBI Taxonomy" id="1150837"/>
    <lineage>
        <taxon>Eukaryota</taxon>
        <taxon>Fungi</taxon>
        <taxon>Dikarya</taxon>
        <taxon>Ascomycota</taxon>
        <taxon>Pezizomycotina</taxon>
        <taxon>Dothideomycetes</taxon>
        <taxon>Pleosporomycetidae</taxon>
        <taxon>Pleosporales</taxon>
        <taxon>Pleosporineae</taxon>
        <taxon>Didymellaceae</taxon>
        <taxon>Didymella</taxon>
    </lineage>
</organism>
<evidence type="ECO:0000259" key="3">
    <source>
        <dbReference type="Pfam" id="PF20684"/>
    </source>
</evidence>
<keyword evidence="2" id="KW-0472">Membrane</keyword>
<feature type="region of interest" description="Disordered" evidence="1">
    <location>
        <begin position="401"/>
        <end position="420"/>
    </location>
</feature>
<evidence type="ECO:0000313" key="4">
    <source>
        <dbReference type="EMBL" id="KAF1925078.1"/>
    </source>
</evidence>
<evidence type="ECO:0000313" key="5">
    <source>
        <dbReference type="Proteomes" id="UP000800082"/>
    </source>
</evidence>
<dbReference type="EMBL" id="ML978987">
    <property type="protein sequence ID" value="KAF1925078.1"/>
    <property type="molecule type" value="Genomic_DNA"/>
</dbReference>
<dbReference type="RefSeq" id="XP_033445330.1">
    <property type="nucleotide sequence ID" value="XM_033588719.1"/>
</dbReference>
<feature type="domain" description="Rhodopsin" evidence="3">
    <location>
        <begin position="48"/>
        <end position="276"/>
    </location>
</feature>
<dbReference type="InterPro" id="IPR049326">
    <property type="entry name" value="Rhodopsin_dom_fungi"/>
</dbReference>
<keyword evidence="2" id="KW-1133">Transmembrane helix</keyword>
<feature type="compositionally biased region" description="Basic and acidic residues" evidence="1">
    <location>
        <begin position="408"/>
        <end position="420"/>
    </location>
</feature>
<protein>
    <recommendedName>
        <fullName evidence="3">Rhodopsin domain-containing protein</fullName>
    </recommendedName>
</protein>
<gene>
    <name evidence="4" type="ORF">M421DRAFT_264518</name>
</gene>
<keyword evidence="5" id="KW-1185">Reference proteome</keyword>
<keyword evidence="2" id="KW-0812">Transmembrane</keyword>
<feature type="transmembrane region" description="Helical" evidence="2">
    <location>
        <begin position="179"/>
        <end position="201"/>
    </location>
</feature>
<name>A0A6A5RCZ6_9PLEO</name>
<feature type="transmembrane region" description="Helical" evidence="2">
    <location>
        <begin position="133"/>
        <end position="159"/>
    </location>
</feature>
<feature type="transmembrane region" description="Helical" evidence="2">
    <location>
        <begin position="61"/>
        <end position="81"/>
    </location>
</feature>
<accession>A0A6A5RCZ6</accession>
<dbReference type="AlphaFoldDB" id="A0A6A5RCZ6"/>
<evidence type="ECO:0000256" key="2">
    <source>
        <dbReference type="SAM" id="Phobius"/>
    </source>
</evidence>
<feature type="transmembrane region" description="Helical" evidence="2">
    <location>
        <begin position="22"/>
        <end position="41"/>
    </location>
</feature>